<dbReference type="AlphaFoldDB" id="A0A0E9WTH4"/>
<reference evidence="1" key="1">
    <citation type="submission" date="2014-11" db="EMBL/GenBank/DDBJ databases">
        <authorList>
            <person name="Amaro Gonzalez C."/>
        </authorList>
    </citation>
    <scope>NUCLEOTIDE SEQUENCE</scope>
</reference>
<evidence type="ECO:0000313" key="1">
    <source>
        <dbReference type="EMBL" id="JAH92835.1"/>
    </source>
</evidence>
<dbReference type="EMBL" id="GBXM01015742">
    <property type="protein sequence ID" value="JAH92835.1"/>
    <property type="molecule type" value="Transcribed_RNA"/>
</dbReference>
<proteinExistence type="predicted"/>
<name>A0A0E9WTH4_ANGAN</name>
<protein>
    <submittedName>
        <fullName evidence="1">Uncharacterized protein</fullName>
    </submittedName>
</protein>
<reference evidence="1" key="2">
    <citation type="journal article" date="2015" name="Fish Shellfish Immunol.">
        <title>Early steps in the European eel (Anguilla anguilla)-Vibrio vulnificus interaction in the gills: Role of the RtxA13 toxin.</title>
        <authorList>
            <person name="Callol A."/>
            <person name="Pajuelo D."/>
            <person name="Ebbesson L."/>
            <person name="Teles M."/>
            <person name="MacKenzie S."/>
            <person name="Amaro C."/>
        </authorList>
    </citation>
    <scope>NUCLEOTIDE SEQUENCE</scope>
</reference>
<sequence length="71" mass="8508">MKLDIFRSVFGRIHNVEINPIGIRYLPIPKCTDRNFLVIAIHTSFNMQYSHTFFAFELRVKYITCTITLRW</sequence>
<accession>A0A0E9WTH4</accession>
<organism evidence="1">
    <name type="scientific">Anguilla anguilla</name>
    <name type="common">European freshwater eel</name>
    <name type="synonym">Muraena anguilla</name>
    <dbReference type="NCBI Taxonomy" id="7936"/>
    <lineage>
        <taxon>Eukaryota</taxon>
        <taxon>Metazoa</taxon>
        <taxon>Chordata</taxon>
        <taxon>Craniata</taxon>
        <taxon>Vertebrata</taxon>
        <taxon>Euteleostomi</taxon>
        <taxon>Actinopterygii</taxon>
        <taxon>Neopterygii</taxon>
        <taxon>Teleostei</taxon>
        <taxon>Anguilliformes</taxon>
        <taxon>Anguillidae</taxon>
        <taxon>Anguilla</taxon>
    </lineage>
</organism>